<name>A0AB34HZ59_ESCRO</name>
<dbReference type="Proteomes" id="UP001159641">
    <property type="component" value="Unassembled WGS sequence"/>
</dbReference>
<dbReference type="AlphaFoldDB" id="A0AB34HZ59"/>
<gene>
    <name evidence="1" type="ORF">J1605_002441</name>
</gene>
<evidence type="ECO:0000313" key="2">
    <source>
        <dbReference type="Proteomes" id="UP001159641"/>
    </source>
</evidence>
<dbReference type="EMBL" id="JAIQCJ010000544">
    <property type="protein sequence ID" value="KAJ8795679.1"/>
    <property type="molecule type" value="Genomic_DNA"/>
</dbReference>
<keyword evidence="2" id="KW-1185">Reference proteome</keyword>
<sequence length="90" mass="9669">MYPLKPACAQFLGFPDSCYTGWGRGKLSSEIGTGPRMSWAHTWYLVPGPPVLGLGALLRKEKAADPGQPRAPILSGTSGNYAYQAYLPRG</sequence>
<accession>A0AB34HZ59</accession>
<reference evidence="1 2" key="1">
    <citation type="submission" date="2022-11" db="EMBL/GenBank/DDBJ databases">
        <title>Whole genome sequence of Eschrichtius robustus ER-17-0199.</title>
        <authorList>
            <person name="Bruniche-Olsen A."/>
            <person name="Black A.N."/>
            <person name="Fields C.J."/>
            <person name="Walden K."/>
            <person name="Dewoody J.A."/>
        </authorList>
    </citation>
    <scope>NUCLEOTIDE SEQUENCE [LARGE SCALE GENOMIC DNA]</scope>
    <source>
        <strain evidence="1">ER-17-0199</strain>
        <tissue evidence="1">Blubber</tissue>
    </source>
</reference>
<evidence type="ECO:0000313" key="1">
    <source>
        <dbReference type="EMBL" id="KAJ8795679.1"/>
    </source>
</evidence>
<organism evidence="1 2">
    <name type="scientific">Eschrichtius robustus</name>
    <name type="common">California gray whale</name>
    <name type="synonym">Eschrichtius gibbosus</name>
    <dbReference type="NCBI Taxonomy" id="9764"/>
    <lineage>
        <taxon>Eukaryota</taxon>
        <taxon>Metazoa</taxon>
        <taxon>Chordata</taxon>
        <taxon>Craniata</taxon>
        <taxon>Vertebrata</taxon>
        <taxon>Euteleostomi</taxon>
        <taxon>Mammalia</taxon>
        <taxon>Eutheria</taxon>
        <taxon>Laurasiatheria</taxon>
        <taxon>Artiodactyla</taxon>
        <taxon>Whippomorpha</taxon>
        <taxon>Cetacea</taxon>
        <taxon>Mysticeti</taxon>
        <taxon>Eschrichtiidae</taxon>
        <taxon>Eschrichtius</taxon>
    </lineage>
</organism>
<proteinExistence type="predicted"/>
<protein>
    <submittedName>
        <fullName evidence="1">Uncharacterized protein</fullName>
    </submittedName>
</protein>
<comment type="caution">
    <text evidence="1">The sequence shown here is derived from an EMBL/GenBank/DDBJ whole genome shotgun (WGS) entry which is preliminary data.</text>
</comment>